<feature type="transmembrane region" description="Helical" evidence="2">
    <location>
        <begin position="157"/>
        <end position="179"/>
    </location>
</feature>
<dbReference type="OrthoDB" id="3223377at2759"/>
<accession>A0A165NLB4</accession>
<dbReference type="InParanoid" id="A0A165NLB4"/>
<keyword evidence="2" id="KW-1133">Transmembrane helix</keyword>
<gene>
    <name evidence="4" type="ORF">NEOLEDRAFT_1141559</name>
</gene>
<dbReference type="Proteomes" id="UP000076761">
    <property type="component" value="Unassembled WGS sequence"/>
</dbReference>
<feature type="transmembrane region" description="Helical" evidence="2">
    <location>
        <begin position="12"/>
        <end position="33"/>
    </location>
</feature>
<dbReference type="STRING" id="1314782.A0A165NLB4"/>
<dbReference type="AlphaFoldDB" id="A0A165NLB4"/>
<feature type="transmembrane region" description="Helical" evidence="2">
    <location>
        <begin position="88"/>
        <end position="109"/>
    </location>
</feature>
<dbReference type="InterPro" id="IPR045339">
    <property type="entry name" value="DUF6534"/>
</dbReference>
<keyword evidence="2" id="KW-0812">Transmembrane</keyword>
<feature type="transmembrane region" description="Helical" evidence="2">
    <location>
        <begin position="116"/>
        <end position="137"/>
    </location>
</feature>
<feature type="transmembrane region" description="Helical" evidence="2">
    <location>
        <begin position="199"/>
        <end position="221"/>
    </location>
</feature>
<keyword evidence="2" id="KW-0472">Membrane</keyword>
<evidence type="ECO:0000259" key="3">
    <source>
        <dbReference type="Pfam" id="PF20152"/>
    </source>
</evidence>
<dbReference type="PANTHER" id="PTHR40465">
    <property type="entry name" value="CHROMOSOME 1, WHOLE GENOME SHOTGUN SEQUENCE"/>
    <property type="match status" value="1"/>
</dbReference>
<evidence type="ECO:0000313" key="5">
    <source>
        <dbReference type="Proteomes" id="UP000076761"/>
    </source>
</evidence>
<feature type="compositionally biased region" description="Polar residues" evidence="1">
    <location>
        <begin position="326"/>
        <end position="335"/>
    </location>
</feature>
<name>A0A165NLB4_9AGAM</name>
<reference evidence="4 5" key="1">
    <citation type="journal article" date="2016" name="Mol. Biol. Evol.">
        <title>Comparative Genomics of Early-Diverging Mushroom-Forming Fungi Provides Insights into the Origins of Lignocellulose Decay Capabilities.</title>
        <authorList>
            <person name="Nagy L.G."/>
            <person name="Riley R."/>
            <person name="Tritt A."/>
            <person name="Adam C."/>
            <person name="Daum C."/>
            <person name="Floudas D."/>
            <person name="Sun H."/>
            <person name="Yadav J.S."/>
            <person name="Pangilinan J."/>
            <person name="Larsson K.H."/>
            <person name="Matsuura K."/>
            <person name="Barry K."/>
            <person name="Labutti K."/>
            <person name="Kuo R."/>
            <person name="Ohm R.A."/>
            <person name="Bhattacharya S.S."/>
            <person name="Shirouzu T."/>
            <person name="Yoshinaga Y."/>
            <person name="Martin F.M."/>
            <person name="Grigoriev I.V."/>
            <person name="Hibbett D.S."/>
        </authorList>
    </citation>
    <scope>NUCLEOTIDE SEQUENCE [LARGE SCALE GENOMIC DNA]</scope>
    <source>
        <strain evidence="4 5">HHB14362 ss-1</strain>
    </source>
</reference>
<dbReference type="Pfam" id="PF20152">
    <property type="entry name" value="DUF6534"/>
    <property type="match status" value="1"/>
</dbReference>
<proteinExistence type="predicted"/>
<evidence type="ECO:0000313" key="4">
    <source>
        <dbReference type="EMBL" id="KZT19804.1"/>
    </source>
</evidence>
<dbReference type="PANTHER" id="PTHR40465:SF1">
    <property type="entry name" value="DUF6534 DOMAIN-CONTAINING PROTEIN"/>
    <property type="match status" value="1"/>
</dbReference>
<protein>
    <recommendedName>
        <fullName evidence="3">DUF6534 domain-containing protein</fullName>
    </recommendedName>
</protein>
<evidence type="ECO:0000256" key="2">
    <source>
        <dbReference type="SAM" id="Phobius"/>
    </source>
</evidence>
<organism evidence="4 5">
    <name type="scientific">Neolentinus lepideus HHB14362 ss-1</name>
    <dbReference type="NCBI Taxonomy" id="1314782"/>
    <lineage>
        <taxon>Eukaryota</taxon>
        <taxon>Fungi</taxon>
        <taxon>Dikarya</taxon>
        <taxon>Basidiomycota</taxon>
        <taxon>Agaricomycotina</taxon>
        <taxon>Agaricomycetes</taxon>
        <taxon>Gloeophyllales</taxon>
        <taxon>Gloeophyllaceae</taxon>
        <taxon>Neolentinus</taxon>
    </lineage>
</organism>
<keyword evidence="5" id="KW-1185">Reference proteome</keyword>
<sequence>MAPMDLVTGPTIVGTMFNIFLFGCAVVQYYTYFNTFKTERRAIRGMVCVLLLLDSLNAAFGITTTYGATITAFGDVAAATATNWKTGIGPVLMAFIAGTVQSFFAWRVYCMTRSKWLFGGIIALIIISAASACITGIAGTIVEPKGGWYTWGLEAPIVVWLVTAVIVDCVITGTLCLYLRGSRTGFAQTDLLITRLIRLTVQTGLITAIWTIIDLILYLAMPQPVHLIFNLPLSNLYTNSLLSTLNARLSISDTSSRSGPVITDTDWKDRAREGQGIVSGIHISTVATVHHDEFELTPQTKKETPHPTDDSTSGKGDLEVEASPQKHGQYSLTWK</sequence>
<evidence type="ECO:0000256" key="1">
    <source>
        <dbReference type="SAM" id="MobiDB-lite"/>
    </source>
</evidence>
<feature type="compositionally biased region" description="Basic and acidic residues" evidence="1">
    <location>
        <begin position="296"/>
        <end position="309"/>
    </location>
</feature>
<dbReference type="EMBL" id="KV425633">
    <property type="protein sequence ID" value="KZT19804.1"/>
    <property type="molecule type" value="Genomic_DNA"/>
</dbReference>
<feature type="transmembrane region" description="Helical" evidence="2">
    <location>
        <begin position="45"/>
        <end position="68"/>
    </location>
</feature>
<feature type="region of interest" description="Disordered" evidence="1">
    <location>
        <begin position="296"/>
        <end position="335"/>
    </location>
</feature>
<feature type="domain" description="DUF6534" evidence="3">
    <location>
        <begin position="164"/>
        <end position="248"/>
    </location>
</feature>